<organism evidence="2 3">
    <name type="scientific">Amborella trichopoda</name>
    <dbReference type="NCBI Taxonomy" id="13333"/>
    <lineage>
        <taxon>Eukaryota</taxon>
        <taxon>Viridiplantae</taxon>
        <taxon>Streptophyta</taxon>
        <taxon>Embryophyta</taxon>
        <taxon>Tracheophyta</taxon>
        <taxon>Spermatophyta</taxon>
        <taxon>Magnoliopsida</taxon>
        <taxon>Amborellales</taxon>
        <taxon>Amborellaceae</taxon>
        <taxon>Amborella</taxon>
    </lineage>
</organism>
<feature type="compositionally biased region" description="Low complexity" evidence="1">
    <location>
        <begin position="1"/>
        <end position="11"/>
    </location>
</feature>
<dbReference type="EMBL" id="KI393970">
    <property type="protein sequence ID" value="ERN05929.1"/>
    <property type="molecule type" value="Genomic_DNA"/>
</dbReference>
<name>W1PDY9_AMBTC</name>
<gene>
    <name evidence="2" type="ORF">AMTR_s00145p00024690</name>
</gene>
<dbReference type="HOGENOM" id="CLU_2779266_0_0_1"/>
<keyword evidence="3" id="KW-1185">Reference proteome</keyword>
<reference evidence="3" key="1">
    <citation type="journal article" date="2013" name="Science">
        <title>The Amborella genome and the evolution of flowering plants.</title>
        <authorList>
            <consortium name="Amborella Genome Project"/>
        </authorList>
    </citation>
    <scope>NUCLEOTIDE SEQUENCE [LARGE SCALE GENOMIC DNA]</scope>
</reference>
<dbReference type="Proteomes" id="UP000017836">
    <property type="component" value="Unassembled WGS sequence"/>
</dbReference>
<evidence type="ECO:0000313" key="3">
    <source>
        <dbReference type="Proteomes" id="UP000017836"/>
    </source>
</evidence>
<proteinExistence type="predicted"/>
<protein>
    <submittedName>
        <fullName evidence="2">Uncharacterized protein</fullName>
    </submittedName>
</protein>
<sequence length="69" mass="7346">MVEPPSLVAASPSPPPTSSTASDVNTLTIASLLHSSLQTIKVYPLTDLAVRVATDRDYATTLRDVSYDK</sequence>
<dbReference type="Gramene" id="ERN05929">
    <property type="protein sequence ID" value="ERN05929"/>
    <property type="gene ID" value="AMTR_s00145p00024690"/>
</dbReference>
<evidence type="ECO:0000256" key="1">
    <source>
        <dbReference type="SAM" id="MobiDB-lite"/>
    </source>
</evidence>
<dbReference type="AlphaFoldDB" id="W1PDY9"/>
<feature type="region of interest" description="Disordered" evidence="1">
    <location>
        <begin position="1"/>
        <end position="22"/>
    </location>
</feature>
<accession>W1PDY9</accession>
<evidence type="ECO:0000313" key="2">
    <source>
        <dbReference type="EMBL" id="ERN05929.1"/>
    </source>
</evidence>